<comment type="subcellular location">
    <subcellularLocation>
        <location evidence="1">Cell membrane</location>
        <topology evidence="1">Multi-pass membrane protein</topology>
    </subcellularLocation>
</comment>
<keyword evidence="4 6" id="KW-1133">Transmembrane helix</keyword>
<dbReference type="EMBL" id="NWSH01000687">
    <property type="protein sequence ID" value="PCG74779.1"/>
    <property type="molecule type" value="Genomic_DNA"/>
</dbReference>
<organism evidence="7">
    <name type="scientific">Heliothis virescens</name>
    <name type="common">Tobacco budworm moth</name>
    <dbReference type="NCBI Taxonomy" id="7102"/>
    <lineage>
        <taxon>Eukaryota</taxon>
        <taxon>Metazoa</taxon>
        <taxon>Ecdysozoa</taxon>
        <taxon>Arthropoda</taxon>
        <taxon>Hexapoda</taxon>
        <taxon>Insecta</taxon>
        <taxon>Pterygota</taxon>
        <taxon>Neoptera</taxon>
        <taxon>Endopterygota</taxon>
        <taxon>Lepidoptera</taxon>
        <taxon>Glossata</taxon>
        <taxon>Ditrysia</taxon>
        <taxon>Noctuoidea</taxon>
        <taxon>Noctuidae</taxon>
        <taxon>Heliothinae</taxon>
        <taxon>Heliothis</taxon>
    </lineage>
</organism>
<dbReference type="InterPro" id="IPR013604">
    <property type="entry name" value="7TM_chemorcpt"/>
</dbReference>
<keyword evidence="3 6" id="KW-0812">Transmembrane</keyword>
<evidence type="ECO:0008006" key="8">
    <source>
        <dbReference type="Google" id="ProtNLM"/>
    </source>
</evidence>
<evidence type="ECO:0000256" key="4">
    <source>
        <dbReference type="ARBA" id="ARBA00022989"/>
    </source>
</evidence>
<dbReference type="AlphaFoldDB" id="A0A2A4JSH3"/>
<dbReference type="GO" id="GO:0005886">
    <property type="term" value="C:plasma membrane"/>
    <property type="evidence" value="ECO:0007669"/>
    <property type="project" value="UniProtKB-SubCell"/>
</dbReference>
<keyword evidence="5 6" id="KW-0472">Membrane</keyword>
<name>A0A2A4JSH3_HELVI</name>
<evidence type="ECO:0000256" key="2">
    <source>
        <dbReference type="ARBA" id="ARBA00022475"/>
    </source>
</evidence>
<evidence type="ECO:0000313" key="7">
    <source>
        <dbReference type="EMBL" id="PCG74779.1"/>
    </source>
</evidence>
<evidence type="ECO:0000256" key="3">
    <source>
        <dbReference type="ARBA" id="ARBA00022692"/>
    </source>
</evidence>
<feature type="transmembrane region" description="Helical" evidence="6">
    <location>
        <begin position="132"/>
        <end position="154"/>
    </location>
</feature>
<dbReference type="GO" id="GO:0050909">
    <property type="term" value="P:sensory perception of taste"/>
    <property type="evidence" value="ECO:0007669"/>
    <property type="project" value="InterPro"/>
</dbReference>
<reference evidence="7" key="1">
    <citation type="submission" date="2017-09" db="EMBL/GenBank/DDBJ databases">
        <title>Contemporary evolution of a Lepidopteran species, Heliothis virescens, in response to modern agricultural practices.</title>
        <authorList>
            <person name="Fritz M.L."/>
            <person name="Deyonke A.M."/>
            <person name="Papanicolaou A."/>
            <person name="Micinski S."/>
            <person name="Westbrook J."/>
            <person name="Gould F."/>
        </authorList>
    </citation>
    <scope>NUCLEOTIDE SEQUENCE [LARGE SCALE GENOMIC DNA]</scope>
    <source>
        <strain evidence="7">HvINT-</strain>
        <tissue evidence="7">Whole body</tissue>
    </source>
</reference>
<comment type="caution">
    <text evidence="7">The sequence shown here is derived from an EMBL/GenBank/DDBJ whole genome shotgun (WGS) entry which is preliminary data.</text>
</comment>
<proteinExistence type="predicted"/>
<dbReference type="Pfam" id="PF08395">
    <property type="entry name" value="7tm_7"/>
    <property type="match status" value="1"/>
</dbReference>
<sequence>MAILRKSLEQDLLSARRFENQADVLRRQLRTCIGIYKGLLDTTLKNEAPMKLLSNELIVIDFATAFFETLSPALLAEMVKREIDYMKLSVVKLLLVCKDERTRNAIQDAMMYFQHNPFEYTIWRLFAVDMSLILNMIALLTTYTVAMVQFAHFFD</sequence>
<keyword evidence="2" id="KW-1003">Cell membrane</keyword>
<evidence type="ECO:0000256" key="6">
    <source>
        <dbReference type="SAM" id="Phobius"/>
    </source>
</evidence>
<evidence type="ECO:0000256" key="1">
    <source>
        <dbReference type="ARBA" id="ARBA00004651"/>
    </source>
</evidence>
<gene>
    <name evidence="7" type="ORF">B5V51_12750</name>
</gene>
<protein>
    <recommendedName>
        <fullName evidence="8">Gustatory receptor</fullName>
    </recommendedName>
</protein>
<evidence type="ECO:0000256" key="5">
    <source>
        <dbReference type="ARBA" id="ARBA00023136"/>
    </source>
</evidence>
<accession>A0A2A4JSH3</accession>